<name>A0AA37WQB1_9HYPH</name>
<keyword evidence="2" id="KW-1185">Reference proteome</keyword>
<reference evidence="2" key="1">
    <citation type="journal article" date="2019" name="Int. J. Syst. Evol. Microbiol.">
        <title>The Global Catalogue of Microorganisms (GCM) 10K type strain sequencing project: providing services to taxonomists for standard genome sequencing and annotation.</title>
        <authorList>
            <consortium name="The Broad Institute Genomics Platform"/>
            <consortium name="The Broad Institute Genome Sequencing Center for Infectious Disease"/>
            <person name="Wu L."/>
            <person name="Ma J."/>
        </authorList>
    </citation>
    <scope>NUCLEOTIDE SEQUENCE [LARGE SCALE GENOMIC DNA]</scope>
    <source>
        <strain evidence="2">NBRC 103632</strain>
    </source>
</reference>
<gene>
    <name evidence="1" type="ORF">GCM10007890_10230</name>
</gene>
<dbReference type="EMBL" id="BSPL01000009">
    <property type="protein sequence ID" value="GLS69011.1"/>
    <property type="molecule type" value="Genomic_DNA"/>
</dbReference>
<evidence type="ECO:0000313" key="2">
    <source>
        <dbReference type="Proteomes" id="UP001157440"/>
    </source>
</evidence>
<comment type="caution">
    <text evidence="1">The sequence shown here is derived from an EMBL/GenBank/DDBJ whole genome shotgun (WGS) entry which is preliminary data.</text>
</comment>
<proteinExistence type="predicted"/>
<dbReference type="AlphaFoldDB" id="A0AA37WQB1"/>
<sequence>MEARDLRSQKTIEGARLREQLAAAKDMLMETATDAGHVHARIEAMKTERLEAERYGSVSSR</sequence>
<evidence type="ECO:0000313" key="1">
    <source>
        <dbReference type="EMBL" id="GLS69011.1"/>
    </source>
</evidence>
<organism evidence="1 2">
    <name type="scientific">Methylobacterium tardum</name>
    <dbReference type="NCBI Taxonomy" id="374432"/>
    <lineage>
        <taxon>Bacteria</taxon>
        <taxon>Pseudomonadati</taxon>
        <taxon>Pseudomonadota</taxon>
        <taxon>Alphaproteobacteria</taxon>
        <taxon>Hyphomicrobiales</taxon>
        <taxon>Methylobacteriaceae</taxon>
        <taxon>Methylobacterium</taxon>
    </lineage>
</organism>
<protein>
    <submittedName>
        <fullName evidence="1">Uncharacterized protein</fullName>
    </submittedName>
</protein>
<accession>A0AA37WQB1</accession>
<dbReference type="Proteomes" id="UP001157440">
    <property type="component" value="Unassembled WGS sequence"/>
</dbReference>